<evidence type="ECO:0000313" key="3">
    <source>
        <dbReference type="Proteomes" id="UP000886520"/>
    </source>
</evidence>
<keyword evidence="3" id="KW-1185">Reference proteome</keyword>
<feature type="region of interest" description="Disordered" evidence="1">
    <location>
        <begin position="56"/>
        <end position="119"/>
    </location>
</feature>
<evidence type="ECO:0000256" key="1">
    <source>
        <dbReference type="SAM" id="MobiDB-lite"/>
    </source>
</evidence>
<feature type="compositionally biased region" description="Basic and acidic residues" evidence="1">
    <location>
        <begin position="65"/>
        <end position="78"/>
    </location>
</feature>
<feature type="non-terminal residue" evidence="2">
    <location>
        <position position="119"/>
    </location>
</feature>
<evidence type="ECO:0000313" key="2">
    <source>
        <dbReference type="EMBL" id="KAI5078946.1"/>
    </source>
</evidence>
<feature type="compositionally biased region" description="Acidic residues" evidence="1">
    <location>
        <begin position="108"/>
        <end position="119"/>
    </location>
</feature>
<gene>
    <name evidence="2" type="ORF">GOP47_0006617</name>
</gene>
<name>A0A9D4V381_ADICA</name>
<dbReference type="AlphaFoldDB" id="A0A9D4V381"/>
<comment type="caution">
    <text evidence="2">The sequence shown here is derived from an EMBL/GenBank/DDBJ whole genome shotgun (WGS) entry which is preliminary data.</text>
</comment>
<dbReference type="EMBL" id="JABFUD020000006">
    <property type="protein sequence ID" value="KAI5078946.1"/>
    <property type="molecule type" value="Genomic_DNA"/>
</dbReference>
<dbReference type="Proteomes" id="UP000886520">
    <property type="component" value="Chromosome 6"/>
</dbReference>
<reference evidence="2" key="1">
    <citation type="submission" date="2021-01" db="EMBL/GenBank/DDBJ databases">
        <title>Adiantum capillus-veneris genome.</title>
        <authorList>
            <person name="Fang Y."/>
            <person name="Liao Q."/>
        </authorList>
    </citation>
    <scope>NUCLEOTIDE SEQUENCE</scope>
    <source>
        <strain evidence="2">H3</strain>
        <tissue evidence="2">Leaf</tissue>
    </source>
</reference>
<proteinExistence type="predicted"/>
<sequence>MAENQEIDLNAWKKLDLLQDDASNEGMRSIRYFSHKLHEAQSNPHLQQVAMQAQLSSNNLLPSTQEERTRSLECKESLAKGGRNSTYEELRSPMQRGRTSVDPRNGYEDQEDGSEADHC</sequence>
<protein>
    <submittedName>
        <fullName evidence="2">Uncharacterized protein</fullName>
    </submittedName>
</protein>
<accession>A0A9D4V381</accession>
<organism evidence="2 3">
    <name type="scientific">Adiantum capillus-veneris</name>
    <name type="common">Maidenhair fern</name>
    <dbReference type="NCBI Taxonomy" id="13818"/>
    <lineage>
        <taxon>Eukaryota</taxon>
        <taxon>Viridiplantae</taxon>
        <taxon>Streptophyta</taxon>
        <taxon>Embryophyta</taxon>
        <taxon>Tracheophyta</taxon>
        <taxon>Polypodiopsida</taxon>
        <taxon>Polypodiidae</taxon>
        <taxon>Polypodiales</taxon>
        <taxon>Pteridineae</taxon>
        <taxon>Pteridaceae</taxon>
        <taxon>Vittarioideae</taxon>
        <taxon>Adiantum</taxon>
    </lineage>
</organism>